<protein>
    <submittedName>
        <fullName evidence="2">Uncharacterized protein</fullName>
    </submittedName>
</protein>
<gene>
    <name evidence="2" type="ORF">DPMN_149763</name>
</gene>
<reference evidence="2" key="2">
    <citation type="submission" date="2020-11" db="EMBL/GenBank/DDBJ databases">
        <authorList>
            <person name="McCartney M.A."/>
            <person name="Auch B."/>
            <person name="Kono T."/>
            <person name="Mallez S."/>
            <person name="Becker A."/>
            <person name="Gohl D.M."/>
            <person name="Silverstein K.A.T."/>
            <person name="Koren S."/>
            <person name="Bechman K.B."/>
            <person name="Herman A."/>
            <person name="Abrahante J.E."/>
            <person name="Garbe J."/>
        </authorList>
    </citation>
    <scope>NUCLEOTIDE SEQUENCE</scope>
    <source>
        <strain evidence="2">Duluth1</strain>
        <tissue evidence="2">Whole animal</tissue>
    </source>
</reference>
<proteinExistence type="predicted"/>
<keyword evidence="3" id="KW-1185">Reference proteome</keyword>
<evidence type="ECO:0000256" key="1">
    <source>
        <dbReference type="SAM" id="MobiDB-lite"/>
    </source>
</evidence>
<evidence type="ECO:0000313" key="3">
    <source>
        <dbReference type="Proteomes" id="UP000828390"/>
    </source>
</evidence>
<accession>A0A9D4FCD3</accession>
<feature type="compositionally biased region" description="Polar residues" evidence="1">
    <location>
        <begin position="8"/>
        <end position="18"/>
    </location>
</feature>
<feature type="region of interest" description="Disordered" evidence="1">
    <location>
        <begin position="1"/>
        <end position="30"/>
    </location>
</feature>
<sequence>MTDFDFKSGTSRSKTNTLPLADCNGDRSDGQTEQVVDKLFHQLPYQVHATSPS</sequence>
<dbReference type="Proteomes" id="UP000828390">
    <property type="component" value="Unassembled WGS sequence"/>
</dbReference>
<evidence type="ECO:0000313" key="2">
    <source>
        <dbReference type="EMBL" id="KAH3796195.1"/>
    </source>
</evidence>
<dbReference type="AlphaFoldDB" id="A0A9D4FCD3"/>
<dbReference type="EMBL" id="JAIWYP010000007">
    <property type="protein sequence ID" value="KAH3796195.1"/>
    <property type="molecule type" value="Genomic_DNA"/>
</dbReference>
<organism evidence="2 3">
    <name type="scientific">Dreissena polymorpha</name>
    <name type="common">Zebra mussel</name>
    <name type="synonym">Mytilus polymorpha</name>
    <dbReference type="NCBI Taxonomy" id="45954"/>
    <lineage>
        <taxon>Eukaryota</taxon>
        <taxon>Metazoa</taxon>
        <taxon>Spiralia</taxon>
        <taxon>Lophotrochozoa</taxon>
        <taxon>Mollusca</taxon>
        <taxon>Bivalvia</taxon>
        <taxon>Autobranchia</taxon>
        <taxon>Heteroconchia</taxon>
        <taxon>Euheterodonta</taxon>
        <taxon>Imparidentia</taxon>
        <taxon>Neoheterodontei</taxon>
        <taxon>Myida</taxon>
        <taxon>Dreissenoidea</taxon>
        <taxon>Dreissenidae</taxon>
        <taxon>Dreissena</taxon>
    </lineage>
</organism>
<reference evidence="2" key="1">
    <citation type="journal article" date="2019" name="bioRxiv">
        <title>The Genome of the Zebra Mussel, Dreissena polymorpha: A Resource for Invasive Species Research.</title>
        <authorList>
            <person name="McCartney M.A."/>
            <person name="Auch B."/>
            <person name="Kono T."/>
            <person name="Mallez S."/>
            <person name="Zhang Y."/>
            <person name="Obille A."/>
            <person name="Becker A."/>
            <person name="Abrahante J.E."/>
            <person name="Garbe J."/>
            <person name="Badalamenti J.P."/>
            <person name="Herman A."/>
            <person name="Mangelson H."/>
            <person name="Liachko I."/>
            <person name="Sullivan S."/>
            <person name="Sone E.D."/>
            <person name="Koren S."/>
            <person name="Silverstein K.A.T."/>
            <person name="Beckman K.B."/>
            <person name="Gohl D.M."/>
        </authorList>
    </citation>
    <scope>NUCLEOTIDE SEQUENCE</scope>
    <source>
        <strain evidence="2">Duluth1</strain>
        <tissue evidence="2">Whole animal</tissue>
    </source>
</reference>
<name>A0A9D4FCD3_DREPO</name>
<comment type="caution">
    <text evidence="2">The sequence shown here is derived from an EMBL/GenBank/DDBJ whole genome shotgun (WGS) entry which is preliminary data.</text>
</comment>